<gene>
    <name evidence="1" type="ORF">SAMN04487948_101249</name>
</gene>
<dbReference type="EMBL" id="FODV01000001">
    <property type="protein sequence ID" value="SEO23505.1"/>
    <property type="molecule type" value="Genomic_DNA"/>
</dbReference>
<organism evidence="1 2">
    <name type="scientific">Halogranum amylolyticum</name>
    <dbReference type="NCBI Taxonomy" id="660520"/>
    <lineage>
        <taxon>Archaea</taxon>
        <taxon>Methanobacteriati</taxon>
        <taxon>Methanobacteriota</taxon>
        <taxon>Stenosarchaea group</taxon>
        <taxon>Halobacteria</taxon>
        <taxon>Halobacteriales</taxon>
        <taxon>Haloferacaceae</taxon>
    </lineage>
</organism>
<dbReference type="RefSeq" id="WP_089820636.1">
    <property type="nucleotide sequence ID" value="NZ_FODV01000001.1"/>
</dbReference>
<keyword evidence="2" id="KW-1185">Reference proteome</keyword>
<dbReference type="OrthoDB" id="300230at2157"/>
<accession>A0A1H8N1J5</accession>
<sequence length="203" mass="22437">MDQRLPSPPTALDTDDWELYEQSSGAVFSLPTAEVNEHTRVYEDAGLRAAISEATDGALDRVWRFCFVTRLTVSPPPPPGVGTAAWYPTVAAEARNGFADDLRDRGFENVERHRGQRMRTASGTRARLTKFTADSPIERDGDEVALPTEGWLAVWAEGREFRLAGGAYPTSFGDALTDDERTSLGVDPSSYRDELLELLRTVE</sequence>
<evidence type="ECO:0000313" key="1">
    <source>
        <dbReference type="EMBL" id="SEO23505.1"/>
    </source>
</evidence>
<protein>
    <submittedName>
        <fullName evidence="1">Uncharacterized protein</fullName>
    </submittedName>
</protein>
<dbReference type="Pfam" id="PF20127">
    <property type="entry name" value="DUF6517"/>
    <property type="match status" value="1"/>
</dbReference>
<evidence type="ECO:0000313" key="2">
    <source>
        <dbReference type="Proteomes" id="UP000199126"/>
    </source>
</evidence>
<reference evidence="2" key="1">
    <citation type="submission" date="2016-10" db="EMBL/GenBank/DDBJ databases">
        <authorList>
            <person name="Varghese N."/>
            <person name="Submissions S."/>
        </authorList>
    </citation>
    <scope>NUCLEOTIDE SEQUENCE [LARGE SCALE GENOMIC DNA]</scope>
    <source>
        <strain evidence="2">CGMCC 1.10121</strain>
    </source>
</reference>
<dbReference type="Proteomes" id="UP000199126">
    <property type="component" value="Unassembled WGS sequence"/>
</dbReference>
<proteinExistence type="predicted"/>
<dbReference type="AlphaFoldDB" id="A0A1H8N1J5"/>
<name>A0A1H8N1J5_9EURY</name>
<dbReference type="InterPro" id="IPR045396">
    <property type="entry name" value="DUF6517"/>
</dbReference>